<reference evidence="1 2" key="1">
    <citation type="journal article" date="2020" name="Phytopathology">
        <title>Genome Sequence Resources of Colletotrichum truncatum, C. plurivorum, C. musicola, and C. sojae: Four Species Pathogenic to Soybean (Glycine max).</title>
        <authorList>
            <person name="Rogerio F."/>
            <person name="Boufleur T.R."/>
            <person name="Ciampi-Guillardi M."/>
            <person name="Sukno S.A."/>
            <person name="Thon M.R."/>
            <person name="Massola Junior N.S."/>
            <person name="Baroncelli R."/>
        </authorList>
    </citation>
    <scope>NUCLEOTIDE SEQUENCE [LARGE SCALE GENOMIC DNA]</scope>
    <source>
        <strain evidence="1 2">CMES1059</strain>
    </source>
</reference>
<dbReference type="Proteomes" id="UP000805649">
    <property type="component" value="Unassembled WGS sequence"/>
</dbReference>
<accession>A0ACC3ZK49</accession>
<gene>
    <name evidence="1" type="ORF">CTRU02_202381</name>
</gene>
<organism evidence="1 2">
    <name type="scientific">Colletotrichum truncatum</name>
    <name type="common">Anthracnose fungus</name>
    <name type="synonym">Colletotrichum capsici</name>
    <dbReference type="NCBI Taxonomy" id="5467"/>
    <lineage>
        <taxon>Eukaryota</taxon>
        <taxon>Fungi</taxon>
        <taxon>Dikarya</taxon>
        <taxon>Ascomycota</taxon>
        <taxon>Pezizomycotina</taxon>
        <taxon>Sordariomycetes</taxon>
        <taxon>Hypocreomycetidae</taxon>
        <taxon>Glomerellales</taxon>
        <taxon>Glomerellaceae</taxon>
        <taxon>Colletotrichum</taxon>
        <taxon>Colletotrichum truncatum species complex</taxon>
    </lineage>
</organism>
<keyword evidence="2" id="KW-1185">Reference proteome</keyword>
<evidence type="ECO:0000313" key="2">
    <source>
        <dbReference type="Proteomes" id="UP000805649"/>
    </source>
</evidence>
<proteinExistence type="predicted"/>
<protein>
    <submittedName>
        <fullName evidence="1">GMC oxidoreductase</fullName>
    </submittedName>
</protein>
<dbReference type="EMBL" id="VUJX02000001">
    <property type="protein sequence ID" value="KAL0944494.1"/>
    <property type="molecule type" value="Genomic_DNA"/>
</dbReference>
<name>A0ACC3ZK49_COLTU</name>
<evidence type="ECO:0000313" key="1">
    <source>
        <dbReference type="EMBL" id="KAL0944494.1"/>
    </source>
</evidence>
<sequence>MLSLITLVYVVAVLAFFSTSDALHITDETIEKYLLLEYDYVVVGGGISGLVLANRLSENSNATVLVIEAGKLDRRENRVIIPGYIGRVPSSGYGHNVLTAPQTFLDGKPRNINQGKVIGGGSVVNGMCWTRGSAADFDAWEKLGNPGWGWSNLLPYFKKVERYTINVDQRHRDEFNINPDMTLHGTDGAVKVAYPRHFYSTSSNVLRGLSEIGVAISPDVNSGDPTGAMVVASSMSPSNQTRSDARTAYFDTAISRSNLHVVTGQTVKRLVLGLPGSPPRRRVRRILGVEVGLSLSSGPLGVNRTVIANREVILAAGAIQSPTLLQLSGIGPREALDALNISVQIDLPGVGNNFQDHPMAQFPFSYSNSSVFTSHDLNGDALEEALKTFLANKTGPLTTPLINTVAFPALKYHAGEWRTLIEHARNQSFDFLPLDTPPTVVSGFKRQKALLLTQLEREDVGAYELLAASWGQISIANQKPLSRGIVRPSSSSVFDAPTVDPRYCADPMDCKIIRLGLQLAQNLMSTKAMKSLRPVTDARFNSSDPRHLMAALKPLVGTEFHPSGTTSMMPKHLGGVVDSKLKVYGTCNLRVVDAGIMPIIPGGHIQAAVYAVAEKAADIIKEAALRLEECPMGKPDWPIDHGPVQNDE</sequence>
<comment type="caution">
    <text evidence="1">The sequence shown here is derived from an EMBL/GenBank/DDBJ whole genome shotgun (WGS) entry which is preliminary data.</text>
</comment>